<dbReference type="CDD" id="cd00056">
    <property type="entry name" value="ENDO3c"/>
    <property type="match status" value="1"/>
</dbReference>
<evidence type="ECO:0000256" key="10">
    <source>
        <dbReference type="ARBA" id="ARBA00023065"/>
    </source>
</evidence>
<dbReference type="PANTHER" id="PTHR32361">
    <property type="entry name" value="FERRIC/CUPRIC REDUCTASE TRANSMEMBRANE COMPONENT"/>
    <property type="match status" value="1"/>
</dbReference>
<comment type="caution">
    <text evidence="14">The sequence shown here is derived from an EMBL/GenBank/DDBJ whole genome shotgun (WGS) entry which is preliminary data.</text>
</comment>
<keyword evidence="8 12" id="KW-1133">Transmembrane helix</keyword>
<dbReference type="Pfam" id="PF08030">
    <property type="entry name" value="NAD_binding_6"/>
    <property type="match status" value="1"/>
</dbReference>
<evidence type="ECO:0000256" key="1">
    <source>
        <dbReference type="ARBA" id="ARBA00004141"/>
    </source>
</evidence>
<keyword evidence="11 12" id="KW-0472">Membrane</keyword>
<dbReference type="GeneID" id="37005640"/>
<dbReference type="RefSeq" id="XP_025342273.1">
    <property type="nucleotide sequence ID" value="XM_025484058.1"/>
</dbReference>
<dbReference type="SUPFAM" id="SSF52343">
    <property type="entry name" value="Ferredoxin reductase-like, C-terminal NADP-linked domain"/>
    <property type="match status" value="1"/>
</dbReference>
<feature type="transmembrane region" description="Helical" evidence="12">
    <location>
        <begin position="367"/>
        <end position="389"/>
    </location>
</feature>
<gene>
    <name evidence="14" type="ORF">CXQ85_000307</name>
</gene>
<dbReference type="InterPro" id="IPR039261">
    <property type="entry name" value="FNR_nucleotide-bd"/>
</dbReference>
<evidence type="ECO:0000256" key="7">
    <source>
        <dbReference type="ARBA" id="ARBA00022982"/>
    </source>
</evidence>
<dbReference type="SUPFAM" id="SSF48150">
    <property type="entry name" value="DNA-glycosylase"/>
    <property type="match status" value="1"/>
</dbReference>
<evidence type="ECO:0000256" key="9">
    <source>
        <dbReference type="ARBA" id="ARBA00023002"/>
    </source>
</evidence>
<evidence type="ECO:0000256" key="6">
    <source>
        <dbReference type="ARBA" id="ARBA00022827"/>
    </source>
</evidence>
<evidence type="ECO:0000256" key="5">
    <source>
        <dbReference type="ARBA" id="ARBA00022692"/>
    </source>
</evidence>
<dbReference type="Pfam" id="PF00730">
    <property type="entry name" value="HhH-GPD"/>
    <property type="match status" value="1"/>
</dbReference>
<evidence type="ECO:0000256" key="2">
    <source>
        <dbReference type="ARBA" id="ARBA00010817"/>
    </source>
</evidence>
<comment type="similarity">
    <text evidence="2">Belongs to the alkylbase DNA glycosidase AlkA family.</text>
</comment>
<dbReference type="GO" id="GO:0006285">
    <property type="term" value="P:base-excision repair, AP site formation"/>
    <property type="evidence" value="ECO:0007669"/>
    <property type="project" value="UniProtKB-ARBA"/>
</dbReference>
<proteinExistence type="inferred from homology"/>
<feature type="transmembrane region" description="Helical" evidence="12">
    <location>
        <begin position="255"/>
        <end position="275"/>
    </location>
</feature>
<dbReference type="GO" id="GO:0000293">
    <property type="term" value="F:ferric-chelate reductase activity"/>
    <property type="evidence" value="ECO:0007669"/>
    <property type="project" value="UniProtKB-ARBA"/>
</dbReference>
<keyword evidence="15" id="KW-1185">Reference proteome</keyword>
<dbReference type="SMART" id="SM00478">
    <property type="entry name" value="ENDO3c"/>
    <property type="match status" value="1"/>
</dbReference>
<evidence type="ECO:0000313" key="14">
    <source>
        <dbReference type="EMBL" id="PVH21333.1"/>
    </source>
</evidence>
<dbReference type="InterPro" id="IPR013112">
    <property type="entry name" value="FAD-bd_8"/>
</dbReference>
<dbReference type="GO" id="GO:0006879">
    <property type="term" value="P:intracellular iron ion homeostasis"/>
    <property type="evidence" value="ECO:0007669"/>
    <property type="project" value="TreeGrafter"/>
</dbReference>
<dbReference type="PROSITE" id="PS00516">
    <property type="entry name" value="ALKYLBASE_DNA_GLYCOS"/>
    <property type="match status" value="1"/>
</dbReference>
<evidence type="ECO:0000256" key="11">
    <source>
        <dbReference type="ARBA" id="ARBA00023136"/>
    </source>
</evidence>
<evidence type="ECO:0000256" key="3">
    <source>
        <dbReference type="ARBA" id="ARBA00022448"/>
    </source>
</evidence>
<evidence type="ECO:0000259" key="13">
    <source>
        <dbReference type="SMART" id="SM00478"/>
    </source>
</evidence>
<dbReference type="AlphaFoldDB" id="A0A2V1AVI1"/>
<dbReference type="EMBL" id="PKFO01000005">
    <property type="protein sequence ID" value="PVH21333.1"/>
    <property type="molecule type" value="Genomic_DNA"/>
</dbReference>
<keyword evidence="7" id="KW-0249">Electron transport</keyword>
<dbReference type="InterPro" id="IPR003265">
    <property type="entry name" value="HhH-GPD_domain"/>
</dbReference>
<dbReference type="PANTHER" id="PTHR32361:SF9">
    <property type="entry name" value="FERRIC REDUCTASE TRANSMEMBRANE COMPONENT 3-RELATED"/>
    <property type="match status" value="1"/>
</dbReference>
<dbReference type="CDD" id="cd06186">
    <property type="entry name" value="NOX_Duox_like_FAD_NADP"/>
    <property type="match status" value="1"/>
</dbReference>
<sequence>MFRQALITAVPLFLAIVFLFFVGLFAETYPAITYKGEDQYKYSACGNLLTTYYSGCGGHGHGGSFGCYCTNPVLLSSFLGCFDRIGMDADAAVDLVHKECNVPDLTKSALHKSLEDFHSNSVYVNVTGRTDLGHMTHAQMSDHSNMGDESVIVDFGSYFPDLFLRIYTAKMGNHDKSLLYSVGGIAFWMGLCLIATIANWTVRLIPSSRNIFDGVYSRAWRKHITLPALIHRKRNQEQKCLGLFDGLVPTRFESLVNLSFLAYTFITQIVHIYYVHDNPFWDGNRSLGFFVGDRTGIPSLIWTLLLIIFGGRSNILQWLTGWKFSTFIMYHRWIARIVVLLAVAHSIAFTYNEHRRGTYHNSIRMDFLIFGSMATIAGCLMCFQGLLVLRRKSYEIFLIIHIILAAFWIMGCWVHVEWFGYTPFMIASACLWIADRVIRFLRMGYFGCPKATISLIEGDTLRVLVPKSPTMKMVPGGHCWVYFGFGLAFWQNHPFCYIESPLKDEMVFLCKVKRGLTKKIADHLLKLPEKTCQMRVAIEGCYGEKSPVSRHSNVVYMAGGHGFPGIYSEAYHEAQTSPEKQNIKLNWIIKDFSALSMVWRELKNLQGTKIETTVYVTRPELSGKAELPFLKLQQSCDSSTCDEKEETSAHVTSLSCSSSSEKESLDIENLFSKIKEFFPKINFVEKRPSVDDIIATEIEEATESAAFITCGHPAMVDDVRAGVVSRIDTTSKRIDFFEQLQVKKETVPASPKKPKKNIEELFQVVDVPEDLSLPQSYIDHHDEKFIEGVKHIISKDPTLYPVIVHSPFKVFAKKELPQISDEETIHNYWYALISSVLGQQISGSAAKAIEERFKALLEGNCTPQGVLDADPEKLRGVGLSGQKLKYITHISEVFNTPGTRLTDLNFYKDGSNEEIVEELTKLKGIGEWSARMFSVFTLKELDIFAYDDLGVARGVSRYLANRPKLLQEVKTGVHAVEALKAGLRKKGKFMTPSSKRDWVPLHDEYVN</sequence>
<dbReference type="Pfam" id="PF01794">
    <property type="entry name" value="Ferric_reduct"/>
    <property type="match status" value="1"/>
</dbReference>
<evidence type="ECO:0000256" key="8">
    <source>
        <dbReference type="ARBA" id="ARBA00022989"/>
    </source>
</evidence>
<dbReference type="GO" id="GO:0006826">
    <property type="term" value="P:iron ion transport"/>
    <property type="evidence" value="ECO:0007669"/>
    <property type="project" value="TreeGrafter"/>
</dbReference>
<evidence type="ECO:0000256" key="4">
    <source>
        <dbReference type="ARBA" id="ARBA00022630"/>
    </source>
</evidence>
<evidence type="ECO:0000313" key="15">
    <source>
        <dbReference type="Proteomes" id="UP000244309"/>
    </source>
</evidence>
<keyword evidence="10" id="KW-0406">Ion transport</keyword>
<dbReference type="Gene3D" id="3.40.50.80">
    <property type="entry name" value="Nucleotide-binding domain of ferredoxin-NADP reductase (FNR) module"/>
    <property type="match status" value="1"/>
</dbReference>
<protein>
    <recommendedName>
        <fullName evidence="13">HhH-GPD domain-containing protein</fullName>
    </recommendedName>
</protein>
<dbReference type="InterPro" id="IPR011257">
    <property type="entry name" value="DNA_glycosylase"/>
</dbReference>
<keyword evidence="9" id="KW-0560">Oxidoreductase</keyword>
<dbReference type="SFLD" id="SFLDG01168">
    <property type="entry name" value="Ferric_reductase_subgroup_(FRE"/>
    <property type="match status" value="1"/>
</dbReference>
<keyword evidence="5 12" id="KW-0812">Transmembrane</keyword>
<dbReference type="InterPro" id="IPR013121">
    <property type="entry name" value="Fe_red_NAD-bd_6"/>
</dbReference>
<reference evidence="14 15" key="1">
    <citation type="submission" date="2017-12" db="EMBL/GenBank/DDBJ databases">
        <title>Genome Sequence of a Multidrug-Resistant Candida haemulonii Isolate from a Patient with Chronic Leg Ulcers in Israel.</title>
        <authorList>
            <person name="Chow N.A."/>
            <person name="Gade L."/>
            <person name="Batra D."/>
            <person name="Rowe L.A."/>
            <person name="Ben-Ami R."/>
            <person name="Loparev V.N."/>
            <person name="Litvintseva A.P."/>
        </authorList>
    </citation>
    <scope>NUCLEOTIDE SEQUENCE [LARGE SCALE GENOMIC DNA]</scope>
    <source>
        <strain evidence="14 15">B11899</strain>
    </source>
</reference>
<feature type="transmembrane region" description="Helical" evidence="12">
    <location>
        <begin position="295"/>
        <end position="312"/>
    </location>
</feature>
<dbReference type="STRING" id="45357.A0A2V1AVI1"/>
<keyword evidence="6" id="KW-0274">FAD</keyword>
<feature type="transmembrane region" description="Helical" evidence="12">
    <location>
        <begin position="333"/>
        <end position="351"/>
    </location>
</feature>
<feature type="domain" description="HhH-GPD" evidence="13">
    <location>
        <begin position="837"/>
        <end position="986"/>
    </location>
</feature>
<dbReference type="Gene3D" id="1.10.1670.40">
    <property type="match status" value="1"/>
</dbReference>
<dbReference type="InterPro" id="IPR000035">
    <property type="entry name" value="Alkylbase_DNA_glycsylse_CS"/>
</dbReference>
<feature type="transmembrane region" description="Helical" evidence="12">
    <location>
        <begin position="396"/>
        <end position="416"/>
    </location>
</feature>
<dbReference type="SFLD" id="SFLDS00052">
    <property type="entry name" value="Ferric_Reductase_Domain"/>
    <property type="match status" value="1"/>
</dbReference>
<dbReference type="GO" id="GO:0015677">
    <property type="term" value="P:copper ion import"/>
    <property type="evidence" value="ECO:0007669"/>
    <property type="project" value="TreeGrafter"/>
</dbReference>
<dbReference type="Gene3D" id="1.10.340.30">
    <property type="entry name" value="Hypothetical protein, domain 2"/>
    <property type="match status" value="1"/>
</dbReference>
<dbReference type="VEuPathDB" id="FungiDB:CXQ85_000307"/>
<accession>A0A2V1AVI1</accession>
<dbReference type="InterPro" id="IPR013130">
    <property type="entry name" value="Fe3_Rdtase_TM_dom"/>
</dbReference>
<dbReference type="InterPro" id="IPR051410">
    <property type="entry name" value="Ferric/Cupric_Reductase"/>
</dbReference>
<name>A0A2V1AVI1_9ASCO</name>
<keyword evidence="4" id="KW-0285">Flavoprotein</keyword>
<dbReference type="Proteomes" id="UP000244309">
    <property type="component" value="Unassembled WGS sequence"/>
</dbReference>
<evidence type="ECO:0000256" key="12">
    <source>
        <dbReference type="SAM" id="Phobius"/>
    </source>
</evidence>
<keyword evidence="3" id="KW-0813">Transport</keyword>
<dbReference type="GO" id="GO:0003905">
    <property type="term" value="F:alkylbase DNA N-glycosylase activity"/>
    <property type="evidence" value="ECO:0007669"/>
    <property type="project" value="InterPro"/>
</dbReference>
<dbReference type="OrthoDB" id="4494341at2759"/>
<dbReference type="Pfam" id="PF08022">
    <property type="entry name" value="FAD_binding_8"/>
    <property type="match status" value="1"/>
</dbReference>
<dbReference type="GO" id="GO:0005886">
    <property type="term" value="C:plasma membrane"/>
    <property type="evidence" value="ECO:0007669"/>
    <property type="project" value="TreeGrafter"/>
</dbReference>
<feature type="transmembrane region" description="Helical" evidence="12">
    <location>
        <begin position="178"/>
        <end position="202"/>
    </location>
</feature>
<organism evidence="14 15">
    <name type="scientific">Candidozyma haemuli</name>
    <dbReference type="NCBI Taxonomy" id="45357"/>
    <lineage>
        <taxon>Eukaryota</taxon>
        <taxon>Fungi</taxon>
        <taxon>Dikarya</taxon>
        <taxon>Ascomycota</taxon>
        <taxon>Saccharomycotina</taxon>
        <taxon>Pichiomycetes</taxon>
        <taxon>Metschnikowiaceae</taxon>
        <taxon>Candidozyma</taxon>
    </lineage>
</organism>
<comment type="subcellular location">
    <subcellularLocation>
        <location evidence="1">Membrane</location>
        <topology evidence="1">Multi-pass membrane protein</topology>
    </subcellularLocation>
</comment>